<feature type="domain" description="Phosphodiester glycosidase" evidence="1">
    <location>
        <begin position="310"/>
        <end position="377"/>
    </location>
</feature>
<name>A0A1F7J594_9BACT</name>
<gene>
    <name evidence="2" type="ORF">A3B50_02905</name>
</gene>
<dbReference type="Pfam" id="PF09992">
    <property type="entry name" value="NAGPA"/>
    <property type="match status" value="1"/>
</dbReference>
<dbReference type="EMBL" id="MGAQ01000011">
    <property type="protein sequence ID" value="OGK50773.1"/>
    <property type="molecule type" value="Genomic_DNA"/>
</dbReference>
<reference evidence="2 3" key="1">
    <citation type="journal article" date="2016" name="Nat. Commun.">
        <title>Thousands of microbial genomes shed light on interconnected biogeochemical processes in an aquifer system.</title>
        <authorList>
            <person name="Anantharaman K."/>
            <person name="Brown C.T."/>
            <person name="Hug L.A."/>
            <person name="Sharon I."/>
            <person name="Castelle C.J."/>
            <person name="Probst A.J."/>
            <person name="Thomas B.C."/>
            <person name="Singh A."/>
            <person name="Wilkins M.J."/>
            <person name="Karaoz U."/>
            <person name="Brodie E.L."/>
            <person name="Williams K.H."/>
            <person name="Hubbard S.S."/>
            <person name="Banfield J.F."/>
        </authorList>
    </citation>
    <scope>NUCLEOTIDE SEQUENCE [LARGE SCALE GENOMIC DNA]</scope>
</reference>
<accession>A0A1F7J594</accession>
<dbReference type="InterPro" id="IPR018711">
    <property type="entry name" value="NAGPA"/>
</dbReference>
<comment type="caution">
    <text evidence="2">The sequence shown here is derived from an EMBL/GenBank/DDBJ whole genome shotgun (WGS) entry which is preliminary data.</text>
</comment>
<dbReference type="Proteomes" id="UP000178558">
    <property type="component" value="Unassembled WGS sequence"/>
</dbReference>
<evidence type="ECO:0000259" key="1">
    <source>
        <dbReference type="Pfam" id="PF09992"/>
    </source>
</evidence>
<evidence type="ECO:0000313" key="3">
    <source>
        <dbReference type="Proteomes" id="UP000178558"/>
    </source>
</evidence>
<proteinExistence type="predicted"/>
<dbReference type="AlphaFoldDB" id="A0A1F7J594"/>
<protein>
    <recommendedName>
        <fullName evidence="1">Phosphodiester glycosidase domain-containing protein</fullName>
    </recommendedName>
</protein>
<sequence length="412" mass="46530">MRTYLFNQKQQIKYLSRTGISVDIQNIGKFTQCIAVRVPDSLQEIRPGVWLKKECKEFSKGNFTNIYNIFWDAKRSDIVPEIHSSNTPYSLADMVKKDVNTVGVINGAFFFLADVAHRKPLDLPYNLCVRKDKVHGLPSWDEPIAYILNGKLHAKTTQAKGIIVIGRKRIRWVGAFSKTESKHLYGAILYNSKCSNVIRLRDPQTNIQIGILDDKAITTPKKSGVIDVVVNKDKNDNLVVTKINKDGGTHFFEGLFILQIAKHGNLFKVGERVTPHTLDGLDLDSISAGITIGKSINDPYYLAPSQTKIKDARSVLAEAKNGYMHFIVFDGSKYVPGFQGVSIKEILPIFSRDRYKWAYLLDGGGSSRLVARENEKVQHLANEFAFQKLKDGQILWDWKNARRLTSSISIRI</sequence>
<evidence type="ECO:0000313" key="2">
    <source>
        <dbReference type="EMBL" id="OGK50773.1"/>
    </source>
</evidence>
<organism evidence="2 3">
    <name type="scientific">Candidatus Roizmanbacteria bacterium RIFCSPLOWO2_01_FULL_40_42</name>
    <dbReference type="NCBI Taxonomy" id="1802066"/>
    <lineage>
        <taxon>Bacteria</taxon>
        <taxon>Candidatus Roizmaniibacteriota</taxon>
    </lineage>
</organism>